<dbReference type="EMBL" id="CABFOC020000043">
    <property type="protein sequence ID" value="CAH0052133.1"/>
    <property type="molecule type" value="Genomic_DNA"/>
</dbReference>
<proteinExistence type="inferred from homology"/>
<feature type="transmembrane region" description="Helical" evidence="7">
    <location>
        <begin position="29"/>
        <end position="46"/>
    </location>
</feature>
<feature type="transmembrane region" description="Helical" evidence="7">
    <location>
        <begin position="121"/>
        <end position="142"/>
    </location>
</feature>
<dbReference type="PANTHER" id="PTHR33048">
    <property type="entry name" value="PTH11-LIKE INTEGRAL MEMBRANE PROTEIN (AFU_ORTHOLOGUE AFUA_5G11245)"/>
    <property type="match status" value="1"/>
</dbReference>
<name>A0A9P0ELQ9_9HYPO</name>
<evidence type="ECO:0000256" key="2">
    <source>
        <dbReference type="ARBA" id="ARBA00022692"/>
    </source>
</evidence>
<evidence type="ECO:0000256" key="4">
    <source>
        <dbReference type="ARBA" id="ARBA00023136"/>
    </source>
</evidence>
<dbReference type="Pfam" id="PF20684">
    <property type="entry name" value="Fung_rhodopsin"/>
    <property type="match status" value="1"/>
</dbReference>
<evidence type="ECO:0000259" key="8">
    <source>
        <dbReference type="Pfam" id="PF20684"/>
    </source>
</evidence>
<keyword evidence="2 7" id="KW-0812">Transmembrane</keyword>
<feature type="compositionally biased region" description="Polar residues" evidence="6">
    <location>
        <begin position="429"/>
        <end position="440"/>
    </location>
</feature>
<protein>
    <recommendedName>
        <fullName evidence="8">Rhodopsin domain-containing protein</fullName>
    </recommendedName>
</protein>
<evidence type="ECO:0000256" key="3">
    <source>
        <dbReference type="ARBA" id="ARBA00022989"/>
    </source>
</evidence>
<feature type="region of interest" description="Disordered" evidence="6">
    <location>
        <begin position="307"/>
        <end position="335"/>
    </location>
</feature>
<keyword evidence="10" id="KW-1185">Reference proteome</keyword>
<dbReference type="InterPro" id="IPR049326">
    <property type="entry name" value="Rhodopsin_dom_fungi"/>
</dbReference>
<dbReference type="Proteomes" id="UP000775872">
    <property type="component" value="Unassembled WGS sequence"/>
</dbReference>
<feature type="transmembrane region" description="Helical" evidence="7">
    <location>
        <begin position="272"/>
        <end position="293"/>
    </location>
</feature>
<feature type="region of interest" description="Disordered" evidence="6">
    <location>
        <begin position="361"/>
        <end position="440"/>
    </location>
</feature>
<dbReference type="PANTHER" id="PTHR33048:SF105">
    <property type="match status" value="1"/>
</dbReference>
<evidence type="ECO:0000256" key="6">
    <source>
        <dbReference type="SAM" id="MobiDB-lite"/>
    </source>
</evidence>
<feature type="transmembrane region" description="Helical" evidence="7">
    <location>
        <begin position="237"/>
        <end position="260"/>
    </location>
</feature>
<evidence type="ECO:0000256" key="1">
    <source>
        <dbReference type="ARBA" id="ARBA00004141"/>
    </source>
</evidence>
<evidence type="ECO:0000256" key="7">
    <source>
        <dbReference type="SAM" id="Phobius"/>
    </source>
</evidence>
<evidence type="ECO:0000313" key="10">
    <source>
        <dbReference type="Proteomes" id="UP000775872"/>
    </source>
</evidence>
<keyword evidence="3 7" id="KW-1133">Transmembrane helix</keyword>
<feature type="transmembrane region" description="Helical" evidence="7">
    <location>
        <begin position="61"/>
        <end position="80"/>
    </location>
</feature>
<feature type="transmembrane region" description="Helical" evidence="7">
    <location>
        <begin position="154"/>
        <end position="174"/>
    </location>
</feature>
<dbReference type="GO" id="GO:0016020">
    <property type="term" value="C:membrane"/>
    <property type="evidence" value="ECO:0007669"/>
    <property type="project" value="UniProtKB-SubCell"/>
</dbReference>
<evidence type="ECO:0000313" key="9">
    <source>
        <dbReference type="EMBL" id="CAH0052133.1"/>
    </source>
</evidence>
<gene>
    <name evidence="9" type="ORF">CSOL1703_00015022</name>
</gene>
<comment type="caution">
    <text evidence="9">The sequence shown here is derived from an EMBL/GenBank/DDBJ whole genome shotgun (WGS) entry which is preliminary data.</text>
</comment>
<sequence length="440" mass="48795">MDNPAIPPPPTPEQAAAMAAAAEKLNTEVWTLLAFGILVTMLRTYARVKAVGFKGLQPDDYLVWVAVTFYAFESALAYSVGEYAMGMANNGMTDAHRAALPVDSQEYHLRVVGSIIQLSGWSVYSVLLWSLKASWLVFYLRLTEGLGRSYRIRIYIGFGLVLTTWLVVLLNLFLSCRPFRRYWQINPDPGNVCQPAVSNAIIWVYWTCNVTTDLYLLSIPLPLLLSSRLQRWKKISLMFLFSGGLLIVVFATLRCVIIVTNPVDGAQLAGSWAVRETFVAVVTTSLPLVFTLVKGWLGPLVTRVSTARSSQKDSKHTPRVIATFGGGNSSWRGRGPPTANPITNFTMNESEEHIVYEMKHMPDGPLADGVPRRPVGAEHSIQKSVQVSLDREERRQQAPMPGHDGSGNMASDPRWEQTPTGHSAFIQGRNMSLSPGNYRH</sequence>
<dbReference type="InterPro" id="IPR052337">
    <property type="entry name" value="SAT4-like"/>
</dbReference>
<dbReference type="AlphaFoldDB" id="A0A9P0ELQ9"/>
<accession>A0A9P0ELQ9</accession>
<feature type="domain" description="Rhodopsin" evidence="8">
    <location>
        <begin position="42"/>
        <end position="293"/>
    </location>
</feature>
<reference evidence="9" key="1">
    <citation type="submission" date="2021-10" db="EMBL/GenBank/DDBJ databases">
        <authorList>
            <person name="Piombo E."/>
        </authorList>
    </citation>
    <scope>NUCLEOTIDE SEQUENCE</scope>
</reference>
<evidence type="ECO:0000256" key="5">
    <source>
        <dbReference type="ARBA" id="ARBA00038359"/>
    </source>
</evidence>
<comment type="subcellular location">
    <subcellularLocation>
        <location evidence="1">Membrane</location>
        <topology evidence="1">Multi-pass membrane protein</topology>
    </subcellularLocation>
</comment>
<comment type="similarity">
    <text evidence="5">Belongs to the SAT4 family.</text>
</comment>
<organism evidence="9 10">
    <name type="scientific">Clonostachys solani</name>
    <dbReference type="NCBI Taxonomy" id="160281"/>
    <lineage>
        <taxon>Eukaryota</taxon>
        <taxon>Fungi</taxon>
        <taxon>Dikarya</taxon>
        <taxon>Ascomycota</taxon>
        <taxon>Pezizomycotina</taxon>
        <taxon>Sordariomycetes</taxon>
        <taxon>Hypocreomycetidae</taxon>
        <taxon>Hypocreales</taxon>
        <taxon>Bionectriaceae</taxon>
        <taxon>Clonostachys</taxon>
    </lineage>
</organism>
<dbReference type="OrthoDB" id="2988756at2759"/>
<keyword evidence="4 7" id="KW-0472">Membrane</keyword>